<dbReference type="AlphaFoldDB" id="A0A398CPY9"/>
<dbReference type="InterPro" id="IPR025436">
    <property type="entry name" value="DUF4179"/>
</dbReference>
<dbReference type="Proteomes" id="UP000266340">
    <property type="component" value="Unassembled WGS sequence"/>
</dbReference>
<accession>A0A398CPY9</accession>
<dbReference type="OrthoDB" id="2725974at2"/>
<evidence type="ECO:0000259" key="2">
    <source>
        <dbReference type="Pfam" id="PF13786"/>
    </source>
</evidence>
<dbReference type="InterPro" id="IPR040680">
    <property type="entry name" value="DUF5643"/>
</dbReference>
<dbReference type="RefSeq" id="WP_119149947.1">
    <property type="nucleotide sequence ID" value="NZ_JBHSOV010000020.1"/>
</dbReference>
<sequence>MTDGARTERFGFDEDKAVYDVERLERFDEAVRAGMARGRIERNRSRMRIRRRVALTAAVGALLLACLFSLRVSPVFAAMVSRIPGLETFVDLVRVWSGDRSVELAMDNDMIQPVGITDERDGIRFTVEGIVADERRLVVFYSIYGMKDPKSAYPEFPSVTTIDGGELQAMIGWTNPFDDMRLQKKSDVQRGTLDIRLLSGLQMPEEVVMKLKLPAEQGDLPFQVIIPIDRAKFAGMTKEYPLNRTVVAEGQTITFVKAVVRPLQTEIHIEYDEKNAKQVFDAGDIKLVDDKGEQWRFTSGGGGVGENRDIVYFESNYFRKPKELYVEGSWFRALDKNNREIVIDTERGVLLKAPDDQLRLEVSKQANGDAQLKLMLNLPLEDHMGYTLLDQSFKDATDKEFRLSDSSGTKTALSPGEDRNEQTGYYYVTKNSYAQPLVFRVPSYPQYIREPYKIRIR</sequence>
<dbReference type="Pfam" id="PF13786">
    <property type="entry name" value="DUF4179"/>
    <property type="match status" value="1"/>
</dbReference>
<name>A0A398CPY9_9BACL</name>
<keyword evidence="1" id="KW-0812">Transmembrane</keyword>
<dbReference type="EMBL" id="QXJM01000039">
    <property type="protein sequence ID" value="RIE01897.1"/>
    <property type="molecule type" value="Genomic_DNA"/>
</dbReference>
<feature type="transmembrane region" description="Helical" evidence="1">
    <location>
        <begin position="53"/>
        <end position="72"/>
    </location>
</feature>
<evidence type="ECO:0000313" key="4">
    <source>
        <dbReference type="EMBL" id="RIE01897.1"/>
    </source>
</evidence>
<proteinExistence type="predicted"/>
<protein>
    <submittedName>
        <fullName evidence="4">DUF4179 domain-containing protein</fullName>
    </submittedName>
</protein>
<gene>
    <name evidence="4" type="ORF">D3H35_14040</name>
</gene>
<keyword evidence="1" id="KW-0472">Membrane</keyword>
<reference evidence="4 5" key="1">
    <citation type="submission" date="2018-09" db="EMBL/GenBank/DDBJ databases">
        <title>Cohnella cavernae sp. nov., isolated from a karst cave.</title>
        <authorList>
            <person name="Zhu H."/>
        </authorList>
    </citation>
    <scope>NUCLEOTIDE SEQUENCE [LARGE SCALE GENOMIC DNA]</scope>
    <source>
        <strain evidence="4 5">K2E09-144</strain>
    </source>
</reference>
<evidence type="ECO:0000256" key="1">
    <source>
        <dbReference type="SAM" id="Phobius"/>
    </source>
</evidence>
<dbReference type="Pfam" id="PF18705">
    <property type="entry name" value="DUF5643"/>
    <property type="match status" value="1"/>
</dbReference>
<evidence type="ECO:0000259" key="3">
    <source>
        <dbReference type="Pfam" id="PF18705"/>
    </source>
</evidence>
<keyword evidence="5" id="KW-1185">Reference proteome</keyword>
<dbReference type="Gene3D" id="2.60.40.1630">
    <property type="entry name" value="bacillus anthracis domain"/>
    <property type="match status" value="1"/>
</dbReference>
<evidence type="ECO:0000313" key="5">
    <source>
        <dbReference type="Proteomes" id="UP000266340"/>
    </source>
</evidence>
<keyword evidence="1" id="KW-1133">Transmembrane helix</keyword>
<comment type="caution">
    <text evidence="4">The sequence shown here is derived from an EMBL/GenBank/DDBJ whole genome shotgun (WGS) entry which is preliminary data.</text>
</comment>
<feature type="domain" description="DUF5643" evidence="3">
    <location>
        <begin position="237"/>
        <end position="345"/>
    </location>
</feature>
<feature type="domain" description="DUF4179" evidence="2">
    <location>
        <begin position="51"/>
        <end position="143"/>
    </location>
</feature>
<organism evidence="4 5">
    <name type="scientific">Cohnella faecalis</name>
    <dbReference type="NCBI Taxonomy" id="2315694"/>
    <lineage>
        <taxon>Bacteria</taxon>
        <taxon>Bacillati</taxon>
        <taxon>Bacillota</taxon>
        <taxon>Bacilli</taxon>
        <taxon>Bacillales</taxon>
        <taxon>Paenibacillaceae</taxon>
        <taxon>Cohnella</taxon>
    </lineage>
</organism>